<evidence type="ECO:0000313" key="2">
    <source>
        <dbReference type="Proteomes" id="UP000657918"/>
    </source>
</evidence>
<dbReference type="PANTHER" id="PTHR33384:SF1">
    <property type="entry name" value="EXPRESSED PROTEIN"/>
    <property type="match status" value="1"/>
</dbReference>
<dbReference type="OrthoDB" id="1917254at2759"/>
<protein>
    <submittedName>
        <fullName evidence="1">Uncharacterized protein</fullName>
    </submittedName>
</protein>
<comment type="caution">
    <text evidence="1">The sequence shown here is derived from an EMBL/GenBank/DDBJ whole genome shotgun (WGS) entry which is preliminary data.</text>
</comment>
<proteinExistence type="predicted"/>
<organism evidence="1 2">
    <name type="scientific">Salix dunnii</name>
    <dbReference type="NCBI Taxonomy" id="1413687"/>
    <lineage>
        <taxon>Eukaryota</taxon>
        <taxon>Viridiplantae</taxon>
        <taxon>Streptophyta</taxon>
        <taxon>Embryophyta</taxon>
        <taxon>Tracheophyta</taxon>
        <taxon>Spermatophyta</taxon>
        <taxon>Magnoliopsida</taxon>
        <taxon>eudicotyledons</taxon>
        <taxon>Gunneridae</taxon>
        <taxon>Pentapetalae</taxon>
        <taxon>rosids</taxon>
        <taxon>fabids</taxon>
        <taxon>Malpighiales</taxon>
        <taxon>Salicaceae</taxon>
        <taxon>Saliceae</taxon>
        <taxon>Salix</taxon>
    </lineage>
</organism>
<keyword evidence="2" id="KW-1185">Reference proteome</keyword>
<gene>
    <name evidence="1" type="ORF">SADUNF_Sadunf10G0091900</name>
</gene>
<evidence type="ECO:0000313" key="1">
    <source>
        <dbReference type="EMBL" id="KAF9674093.1"/>
    </source>
</evidence>
<accession>A0A835MYD3</accession>
<dbReference type="AlphaFoldDB" id="A0A835MYD3"/>
<dbReference type="EMBL" id="JADGMS010000010">
    <property type="protein sequence ID" value="KAF9674093.1"/>
    <property type="molecule type" value="Genomic_DNA"/>
</dbReference>
<name>A0A835MYD3_9ROSI</name>
<reference evidence="1 2" key="1">
    <citation type="submission" date="2020-10" db="EMBL/GenBank/DDBJ databases">
        <title>Plant Genome Project.</title>
        <authorList>
            <person name="Zhang R.-G."/>
        </authorList>
    </citation>
    <scope>NUCLEOTIDE SEQUENCE [LARGE SCALE GENOMIC DNA]</scope>
    <source>
        <strain evidence="1">FAFU-HL-1</strain>
        <tissue evidence="1">Leaf</tissue>
    </source>
</reference>
<dbReference type="PANTHER" id="PTHR33384">
    <property type="entry name" value="EXPRESSED PROTEIN"/>
    <property type="match status" value="1"/>
</dbReference>
<dbReference type="Proteomes" id="UP000657918">
    <property type="component" value="Unassembled WGS sequence"/>
</dbReference>
<sequence>MNHCAIQQNSFSTREEIRSSVSVPVSDRRDPVVCPKPRRLGLLNNHPARSIRFQLSHQSELCDSRAGNEFLDIILTKGGYGVDNQSFCKQVASSPPPFFCGSPPSRVANPLIQDARFGDEKFSPLSPVTPVPPTMGLSSSSSLSPRIGGLVRANFGNKPGVRIEGFDCLDRDRRNCSIPALA</sequence>